<dbReference type="OrthoDB" id="1521695at2"/>
<dbReference type="Proteomes" id="UP000292262">
    <property type="component" value="Unassembled WGS sequence"/>
</dbReference>
<evidence type="ECO:0000313" key="5">
    <source>
        <dbReference type="Proteomes" id="UP000292262"/>
    </source>
</evidence>
<sequence length="1598" mass="178908">MKKTLFVLCAFLLVYFQASAQRFPIIVIPQVNSPAPVYFYNYADATTLNSPLRVQLILNDITISDRQIALRIAFQGNGLSFRSTDVVVGAAPLFISGGEPLRLTNVELAPYFELQNIQGINPNVYGQVIPEGSYQFCFEVFDFMTGNRLSELTCANTYIFRNDPPLLNLPLNKVNIEPQAVDNIVFQWTPRQINVSNVEYELSIVEIWDDGVDPQTAFLSSPPIFQTTTRSSSFVYGPSLPPLLTDKRYAWQVRAKALQGAEEIGLFRNEGKSEIFWFSRTEPCAVPNGVAAQAQGMSKINVYWEENPALYSEYIIRYREANKPGAQWFTMKTNSGWATVWHLKPGTTYEYQVAGKCKYEESPFSEVQEVTTATEEDESADYNCGIVPDEVAISNRDPHPGLNTGDRITAGDFIITLTEISSQSNGVISGKGFVQIPYLKYARFAVTYEGVLVNTDNQLAQGEVVTVHDGDFGEGEEMTVDVDIDIDETINGDDGTIDSVELDYEIEEIVINENGGIEITGTNGESGTLPGGVDTVITDSEGNTYTVSEDGTITQGETAPGGPIVSGNEGGSGSSVDQIEDLGIRISFKESGTYAYDAAPDVENQNLLSQYPTLPLGEDTYSIIYKAVSKLKGDDTITAEAVIINEDYKLEDVVFKTKEGIKINLNGEWKDNKVELSLQQTMKYAEQEIFATVPSKIEEGKYEVVGTFKLVHLDASLANIKLVLVPINNAQVPGDLANQINTIYNKSGVNFEITTASPLQLPEALWKDDGVFDVGDSGYLSWYSPEENAVIDYYKENTTVAEETYYLFISDLPTNNEGLDGFMPLKSQFGFVFSNSNQGKVAAHELGHGVFGLEHTFKTYGTTEGETEFLMDYGSGTQLTHMDWKQMYADGFKLYWFQGDEDGAAENPYTDAQSKCGETVIKDSDLQYVEKLKELSQNIANAEVSLIEDTINNIENICALKYLDFTVLEKLLNKLIVETSIDDDLEKAILKLLVSVPEEKYSEFHNNILASDDFSALKNLLDRMDDEFAFYGDDNKTYFLDTLANIIAKLTNDVQKWNIVNIIIKESYGNIETREQDAFLKIFSSMQSNQEKLDRLASINLLFTEMLIEDCSTLNDFKIVFEIAEKRDKNQEAFARFTQSDKRKIKIDNYYFEQSGALNWLLPYTVTFKNPYYEDKYASAESLYDWAAFLKYDLGRYNRQDIKNNYLTNHDQTYDYLNKFKDRYDAFIVNHQNENTQFWVRYKGNGGNQLIKQEISEIINHINNYENSESLRKVGYSTMLKVLIAILENSEVQDDLDPVLKNVQSDALMKVAFSVPQGSSRVLREIEKVGLKIIYKNLSGDRLSKFLAWVGQQSIEAKELKGITEKELLDMELASQNDYDSDSILQLESNIFQFDNFSSNVVDKINIKANGATIPYNKEVLVYVADDFTFLGQDFKKGTILNLPMIHAFAISNSNWNQVAENSAWLAADVISFAVGIGGIKILFTTGNIIRKTIVVADVAGSALGALETAMNASALSKETRANIQLISLIASLPDLGLITSKKFDDLVTRTDRSIDQQGGISQVTKSTLKNYLARFKTPEFRASSIIDKIKTTRPNCK</sequence>
<protein>
    <submittedName>
        <fullName evidence="4">Fibronectin type III domain protein</fullName>
    </submittedName>
</protein>
<feature type="chain" id="PRO_5020240353" evidence="2">
    <location>
        <begin position="21"/>
        <end position="1598"/>
    </location>
</feature>
<keyword evidence="2" id="KW-0732">Signal</keyword>
<dbReference type="InterPro" id="IPR013783">
    <property type="entry name" value="Ig-like_fold"/>
</dbReference>
<feature type="domain" description="Fibronectin type-III" evidence="3">
    <location>
        <begin position="286"/>
        <end position="377"/>
    </location>
</feature>
<accession>A0A4Q7NYW4</accession>
<evidence type="ECO:0000256" key="1">
    <source>
        <dbReference type="SAM" id="MobiDB-lite"/>
    </source>
</evidence>
<dbReference type="GO" id="GO:0008237">
    <property type="term" value="F:metallopeptidase activity"/>
    <property type="evidence" value="ECO:0007669"/>
    <property type="project" value="InterPro"/>
</dbReference>
<evidence type="ECO:0000313" key="4">
    <source>
        <dbReference type="EMBL" id="RZS92437.1"/>
    </source>
</evidence>
<comment type="caution">
    <text evidence="4">The sequence shown here is derived from an EMBL/GenBank/DDBJ whole genome shotgun (WGS) entry which is preliminary data.</text>
</comment>
<evidence type="ECO:0000259" key="3">
    <source>
        <dbReference type="PROSITE" id="PS50853"/>
    </source>
</evidence>
<evidence type="ECO:0000256" key="2">
    <source>
        <dbReference type="SAM" id="SignalP"/>
    </source>
</evidence>
<dbReference type="InterPro" id="IPR003961">
    <property type="entry name" value="FN3_dom"/>
</dbReference>
<dbReference type="Pfam" id="PF00041">
    <property type="entry name" value="fn3"/>
    <property type="match status" value="1"/>
</dbReference>
<dbReference type="InterPro" id="IPR036116">
    <property type="entry name" value="FN3_sf"/>
</dbReference>
<keyword evidence="5" id="KW-1185">Reference proteome</keyword>
<dbReference type="InterPro" id="IPR024079">
    <property type="entry name" value="MetalloPept_cat_dom_sf"/>
</dbReference>
<feature type="compositionally biased region" description="Polar residues" evidence="1">
    <location>
        <begin position="545"/>
        <end position="557"/>
    </location>
</feature>
<dbReference type="RefSeq" id="WP_130287121.1">
    <property type="nucleotide sequence ID" value="NZ_SGXE01000003.1"/>
</dbReference>
<dbReference type="Gene3D" id="3.40.390.10">
    <property type="entry name" value="Collagenase (Catalytic Domain)"/>
    <property type="match status" value="1"/>
</dbReference>
<feature type="region of interest" description="Disordered" evidence="1">
    <location>
        <begin position="545"/>
        <end position="574"/>
    </location>
</feature>
<feature type="signal peptide" evidence="2">
    <location>
        <begin position="1"/>
        <end position="20"/>
    </location>
</feature>
<dbReference type="EMBL" id="SGXE01000003">
    <property type="protein sequence ID" value="RZS92437.1"/>
    <property type="molecule type" value="Genomic_DNA"/>
</dbReference>
<dbReference type="Gene3D" id="2.60.40.10">
    <property type="entry name" value="Immunoglobulins"/>
    <property type="match status" value="1"/>
</dbReference>
<dbReference type="PROSITE" id="PS50853">
    <property type="entry name" value="FN3"/>
    <property type="match status" value="1"/>
</dbReference>
<dbReference type="SUPFAM" id="SSF49265">
    <property type="entry name" value="Fibronectin type III"/>
    <property type="match status" value="1"/>
</dbReference>
<reference evidence="4 5" key="1">
    <citation type="submission" date="2019-02" db="EMBL/GenBank/DDBJ databases">
        <title>Genomic Encyclopedia of Type Strains, Phase IV (KMG-IV): sequencing the most valuable type-strain genomes for metagenomic binning, comparative biology and taxonomic classification.</title>
        <authorList>
            <person name="Goeker M."/>
        </authorList>
    </citation>
    <scope>NUCLEOTIDE SEQUENCE [LARGE SCALE GENOMIC DNA]</scope>
    <source>
        <strain evidence="4 5">DSM 17196</strain>
    </source>
</reference>
<dbReference type="CDD" id="cd00063">
    <property type="entry name" value="FN3"/>
    <property type="match status" value="1"/>
</dbReference>
<name>A0A4Q7NYW4_9FLAO</name>
<proteinExistence type="predicted"/>
<gene>
    <name evidence="4" type="ORF">EV197_2575</name>
</gene>
<organism evidence="4 5">
    <name type="scientific">Aquimarina brevivitae</name>
    <dbReference type="NCBI Taxonomy" id="323412"/>
    <lineage>
        <taxon>Bacteria</taxon>
        <taxon>Pseudomonadati</taxon>
        <taxon>Bacteroidota</taxon>
        <taxon>Flavobacteriia</taxon>
        <taxon>Flavobacteriales</taxon>
        <taxon>Flavobacteriaceae</taxon>
        <taxon>Aquimarina</taxon>
    </lineage>
</organism>
<dbReference type="SMART" id="SM00060">
    <property type="entry name" value="FN3"/>
    <property type="match status" value="2"/>
</dbReference>